<dbReference type="PROSITE" id="PS51257">
    <property type="entry name" value="PROKAR_LIPOPROTEIN"/>
    <property type="match status" value="1"/>
</dbReference>
<evidence type="ECO:0000256" key="1">
    <source>
        <dbReference type="SAM" id="SignalP"/>
    </source>
</evidence>
<evidence type="ECO:0000313" key="2">
    <source>
        <dbReference type="EMBL" id="PZD96471.1"/>
    </source>
</evidence>
<protein>
    <recommendedName>
        <fullName evidence="4">Cation efflux protein cytoplasmic domain-containing protein</fullName>
    </recommendedName>
</protein>
<keyword evidence="1" id="KW-0732">Signal</keyword>
<dbReference type="Proteomes" id="UP000249522">
    <property type="component" value="Unassembled WGS sequence"/>
</dbReference>
<organism evidence="2 3">
    <name type="scientific">Paenibacillus sambharensis</name>
    <dbReference type="NCBI Taxonomy" id="1803190"/>
    <lineage>
        <taxon>Bacteria</taxon>
        <taxon>Bacillati</taxon>
        <taxon>Bacillota</taxon>
        <taxon>Bacilli</taxon>
        <taxon>Bacillales</taxon>
        <taxon>Paenibacillaceae</taxon>
        <taxon>Paenibacillus</taxon>
    </lineage>
</organism>
<dbReference type="AlphaFoldDB" id="A0A2W1LXQ0"/>
<dbReference type="RefSeq" id="WP_111146165.1">
    <property type="nucleotide sequence ID" value="NZ_QKRB01000038.1"/>
</dbReference>
<gene>
    <name evidence="2" type="ORF">DNH61_08175</name>
</gene>
<dbReference type="OrthoDB" id="2679017at2"/>
<name>A0A2W1LXQ0_9BACL</name>
<feature type="chain" id="PRO_5039002820" description="Cation efflux protein cytoplasmic domain-containing protein" evidence="1">
    <location>
        <begin position="32"/>
        <end position="134"/>
    </location>
</feature>
<evidence type="ECO:0008006" key="4">
    <source>
        <dbReference type="Google" id="ProtNLM"/>
    </source>
</evidence>
<accession>A0A2W1LXQ0</accession>
<reference evidence="2 3" key="1">
    <citation type="submission" date="2018-06" db="EMBL/GenBank/DDBJ databases">
        <title>Paenibacillus imtechensis sp. nov.</title>
        <authorList>
            <person name="Pinnaka A.K."/>
            <person name="Singh H."/>
            <person name="Kaur M."/>
        </authorList>
    </citation>
    <scope>NUCLEOTIDE SEQUENCE [LARGE SCALE GENOMIC DNA]</scope>
    <source>
        <strain evidence="2 3">SMB1</strain>
    </source>
</reference>
<evidence type="ECO:0000313" key="3">
    <source>
        <dbReference type="Proteomes" id="UP000249522"/>
    </source>
</evidence>
<feature type="signal peptide" evidence="1">
    <location>
        <begin position="1"/>
        <end position="31"/>
    </location>
</feature>
<dbReference type="EMBL" id="QKRB01000038">
    <property type="protein sequence ID" value="PZD96471.1"/>
    <property type="molecule type" value="Genomic_DNA"/>
</dbReference>
<proteinExistence type="predicted"/>
<sequence length="134" mass="15258">MNIRWKLIFRRKRWRLIWISALALMLTAGCAGQPRGVRSYGHDGYMGISSSNPNMPITGTAWSYRDDTKFVGELLSTLKGINHSRVSFEGAVMRVTLQLDNAMSREEAARITAQAEELLNYNFPRYDVEVTTNQ</sequence>
<keyword evidence="3" id="KW-1185">Reference proteome</keyword>
<comment type="caution">
    <text evidence="2">The sequence shown here is derived from an EMBL/GenBank/DDBJ whole genome shotgun (WGS) entry which is preliminary data.</text>
</comment>